<feature type="transmembrane region" description="Helical" evidence="2">
    <location>
        <begin position="26"/>
        <end position="47"/>
    </location>
</feature>
<dbReference type="AlphaFoldDB" id="A0A1G2KRZ1"/>
<reference evidence="4 5" key="1">
    <citation type="journal article" date="2016" name="Nat. Commun.">
        <title>Thousands of microbial genomes shed light on interconnected biogeochemical processes in an aquifer system.</title>
        <authorList>
            <person name="Anantharaman K."/>
            <person name="Brown C.T."/>
            <person name="Hug L.A."/>
            <person name="Sharon I."/>
            <person name="Castelle C.J."/>
            <person name="Probst A.J."/>
            <person name="Thomas B.C."/>
            <person name="Singh A."/>
            <person name="Wilkins M.J."/>
            <person name="Karaoz U."/>
            <person name="Brodie E.L."/>
            <person name="Williams K.H."/>
            <person name="Hubbard S.S."/>
            <person name="Banfield J.F."/>
        </authorList>
    </citation>
    <scope>NUCLEOTIDE SEQUENCE [LARGE SCALE GENOMIC DNA]</scope>
</reference>
<feature type="coiled-coil region" evidence="1">
    <location>
        <begin position="113"/>
        <end position="140"/>
    </location>
</feature>
<keyword evidence="2" id="KW-1133">Transmembrane helix</keyword>
<evidence type="ECO:0000313" key="4">
    <source>
        <dbReference type="EMBL" id="OHA02205.1"/>
    </source>
</evidence>
<keyword evidence="2" id="KW-0812">Transmembrane</keyword>
<feature type="coiled-coil region" evidence="1">
    <location>
        <begin position="43"/>
        <end position="84"/>
    </location>
</feature>
<evidence type="ECO:0000256" key="2">
    <source>
        <dbReference type="SAM" id="Phobius"/>
    </source>
</evidence>
<dbReference type="PANTHER" id="PTHR21666:SF270">
    <property type="entry name" value="MUREIN HYDROLASE ACTIVATOR ENVC"/>
    <property type="match status" value="1"/>
</dbReference>
<evidence type="ECO:0000313" key="5">
    <source>
        <dbReference type="Proteomes" id="UP000177811"/>
    </source>
</evidence>
<dbReference type="InterPro" id="IPR011055">
    <property type="entry name" value="Dup_hybrid_motif"/>
</dbReference>
<feature type="domain" description="M23ase beta-sheet core" evidence="3">
    <location>
        <begin position="331"/>
        <end position="426"/>
    </location>
</feature>
<dbReference type="Pfam" id="PF01551">
    <property type="entry name" value="Peptidase_M23"/>
    <property type="match status" value="1"/>
</dbReference>
<dbReference type="InterPro" id="IPR050570">
    <property type="entry name" value="Cell_wall_metabolism_enzyme"/>
</dbReference>
<accession>A0A1G2KRZ1</accession>
<organism evidence="4 5">
    <name type="scientific">Candidatus Sungbacteria bacterium RIFCSPHIGHO2_02_FULL_51_29</name>
    <dbReference type="NCBI Taxonomy" id="1802273"/>
    <lineage>
        <taxon>Bacteria</taxon>
        <taxon>Candidatus Sungiibacteriota</taxon>
    </lineage>
</organism>
<dbReference type="CDD" id="cd12797">
    <property type="entry name" value="M23_peptidase"/>
    <property type="match status" value="1"/>
</dbReference>
<gene>
    <name evidence="4" type="ORF">A3C16_00775</name>
</gene>
<comment type="caution">
    <text evidence="4">The sequence shown here is derived from an EMBL/GenBank/DDBJ whole genome shotgun (WGS) entry which is preliminary data.</text>
</comment>
<dbReference type="SUPFAM" id="SSF51261">
    <property type="entry name" value="Duplicated hybrid motif"/>
    <property type="match status" value="1"/>
</dbReference>
<feature type="coiled-coil region" evidence="1">
    <location>
        <begin position="187"/>
        <end position="217"/>
    </location>
</feature>
<dbReference type="Gene3D" id="2.70.70.10">
    <property type="entry name" value="Glucose Permease (Domain IIA)"/>
    <property type="match status" value="1"/>
</dbReference>
<dbReference type="GO" id="GO:0004222">
    <property type="term" value="F:metalloendopeptidase activity"/>
    <property type="evidence" value="ECO:0007669"/>
    <property type="project" value="TreeGrafter"/>
</dbReference>
<protein>
    <recommendedName>
        <fullName evidence="3">M23ase beta-sheet core domain-containing protein</fullName>
    </recommendedName>
</protein>
<evidence type="ECO:0000256" key="1">
    <source>
        <dbReference type="SAM" id="Coils"/>
    </source>
</evidence>
<keyword evidence="2" id="KW-0472">Membrane</keyword>
<dbReference type="EMBL" id="MHQL01000042">
    <property type="protein sequence ID" value="OHA02205.1"/>
    <property type="molecule type" value="Genomic_DNA"/>
</dbReference>
<proteinExistence type="predicted"/>
<dbReference type="Proteomes" id="UP000177811">
    <property type="component" value="Unassembled WGS sequence"/>
</dbReference>
<dbReference type="InterPro" id="IPR016047">
    <property type="entry name" value="M23ase_b-sheet_dom"/>
</dbReference>
<name>A0A1G2KRZ1_9BACT</name>
<sequence>MGLFSVILQVKTLCADTMRIYGPTKIIIPVVALAAFALLYGTLRVYAASIDELKAQISEKSEEIKKLEEEERTYQNKLTERAVEVKNLTGQIGGLDSSIKKLTSDIRITEVRISRTELEIKKLLIEIQDKERTIERQIGNVGSLARLLQRSDDEPVIAQLIKYPTLARFFNVIHALASAQQGFREYLVEIRKIKDGLNEKHDETEKKQHELQQLSATLGDQRVLQQSQRSQRANLLATTKNQEKLYQKLLEDNKKRQLALEQEIADYERQIQVIIDPASLPKTGSSVLGWPLPEVALSSCFSGTRSSAEHCITQFFGNTAFALAGGYKGKGHNGVDFRAGLGTPVFASESGVVRDVGDTDVVCRGVSYGKWILIDFQNNLSAIYAHLSLIKVLAGHAVRRGDLIGYSGVSGYATGPHLHFGVYAKQAVTIAAIPSAVCPKKKLVIPVSPYNGYLNPVDYL</sequence>
<evidence type="ECO:0000259" key="3">
    <source>
        <dbReference type="Pfam" id="PF01551"/>
    </source>
</evidence>
<dbReference type="PANTHER" id="PTHR21666">
    <property type="entry name" value="PEPTIDASE-RELATED"/>
    <property type="match status" value="1"/>
</dbReference>
<keyword evidence="1" id="KW-0175">Coiled coil</keyword>
<dbReference type="Gene3D" id="6.10.250.3150">
    <property type="match status" value="1"/>
</dbReference>